<feature type="transmembrane region" description="Helical" evidence="1">
    <location>
        <begin position="125"/>
        <end position="144"/>
    </location>
</feature>
<dbReference type="RefSeq" id="WP_003487535.1">
    <property type="nucleotide sequence ID" value="NZ_JXSU01000006.1"/>
</dbReference>
<dbReference type="PATRIC" id="fig|1379739.3.peg.642"/>
<feature type="transmembrane region" description="Helical" evidence="1">
    <location>
        <begin position="6"/>
        <end position="25"/>
    </location>
</feature>
<dbReference type="HOGENOM" id="CLU_135084_1_0_9"/>
<dbReference type="Proteomes" id="UP000032250">
    <property type="component" value="Unassembled WGS sequence"/>
</dbReference>
<accession>A0A0D1A384</accession>
<feature type="transmembrane region" description="Helical" evidence="1">
    <location>
        <begin position="89"/>
        <end position="110"/>
    </location>
</feature>
<evidence type="ECO:0000256" key="1">
    <source>
        <dbReference type="SAM" id="Phobius"/>
    </source>
</evidence>
<sequence>MLKLSVVEFVARAIPEAFLLIFAVYTFSNTRMNKKNYLLSSFSMLIMIFIIRSLPISYGIHTILSIMVIILLSYIINGIDIMKAVKSTIITIIFQLICEGTNIFIIQYILEEDMNHIFSNPNLKTIYGIPSLIIFACIIALRYIRLLKREKLQYD</sequence>
<gene>
    <name evidence="2" type="ORF">N495_01690</name>
</gene>
<keyword evidence="1" id="KW-0812">Transmembrane</keyword>
<dbReference type="EMBL" id="JXSU01000006">
    <property type="protein sequence ID" value="KIS25318.1"/>
    <property type="molecule type" value="Genomic_DNA"/>
</dbReference>
<feature type="transmembrane region" description="Helical" evidence="1">
    <location>
        <begin position="37"/>
        <end position="54"/>
    </location>
</feature>
<organism evidence="2 3">
    <name type="scientific">Clostridium botulinum B2 450</name>
    <dbReference type="NCBI Taxonomy" id="1379739"/>
    <lineage>
        <taxon>Bacteria</taxon>
        <taxon>Bacillati</taxon>
        <taxon>Bacillota</taxon>
        <taxon>Clostridia</taxon>
        <taxon>Eubacteriales</taxon>
        <taxon>Clostridiaceae</taxon>
        <taxon>Clostridium</taxon>
    </lineage>
</organism>
<reference evidence="2 3" key="1">
    <citation type="submission" date="2014-06" db="EMBL/GenBank/DDBJ databases">
        <title>Genome characterization of distinct group I Clostridium botulinum lineages.</title>
        <authorList>
            <person name="Giordani F."/>
            <person name="Anselmo A."/>
            <person name="Fillo S."/>
            <person name="Palozzi A.M."/>
            <person name="Fortunato A."/>
            <person name="Gentile B."/>
            <person name="Ciammaruconi A."/>
            <person name="Anniballi F."/>
            <person name="De Medici D."/>
            <person name="Lista F."/>
        </authorList>
    </citation>
    <scope>NUCLEOTIDE SEQUENCE [LARGE SCALE GENOMIC DNA]</scope>
    <source>
        <strain evidence="2 3">B2 450</strain>
    </source>
</reference>
<dbReference type="OrthoDB" id="1787445at2"/>
<evidence type="ECO:0000313" key="2">
    <source>
        <dbReference type="EMBL" id="KIS25318.1"/>
    </source>
</evidence>
<protein>
    <submittedName>
        <fullName evidence="2">Membrane protein</fullName>
    </submittedName>
</protein>
<feature type="transmembrane region" description="Helical" evidence="1">
    <location>
        <begin position="60"/>
        <end position="77"/>
    </location>
</feature>
<proteinExistence type="predicted"/>
<dbReference type="AlphaFoldDB" id="A0A0D1A384"/>
<name>A0A0D1A384_CLOBO</name>
<keyword evidence="1" id="KW-0472">Membrane</keyword>
<comment type="caution">
    <text evidence="2">The sequence shown here is derived from an EMBL/GenBank/DDBJ whole genome shotgun (WGS) entry which is preliminary data.</text>
</comment>
<keyword evidence="1" id="KW-1133">Transmembrane helix</keyword>
<evidence type="ECO:0000313" key="3">
    <source>
        <dbReference type="Proteomes" id="UP000032250"/>
    </source>
</evidence>